<sequence length="635" mass="72889">MWFLQLIMKRHSAWFVKSNREELNMMASVLLLQRHSLLMKLSLILILIRSGSAHNEYDRENLSCGRNQPLIRFPFQLVNEMKEPCSYPRLCLSCTEKHQTMLLLPTIKLQVDYINYEYQKIFLTDPENCFSNKFMQIINFVQSYQSESQYHEPHSNLSFFNCTSAGHRQLLYGESYSQDLVSCPIFISDSLDSVLELDLTSCIKMFDIPSPIGFTYRYSLYWRWFKPNCSECEAKGKRCKWKTNNDTEGDIECFECTRKRIHVPKSLIFATTGSIFLGLVVTAVFKSIVYFREKQEDQARVDKFLEDYRAEKPARFTYADLKRITNGFKEMLGEGAHGAVFRGKLSSEIPVAVKILNNTEGEGNEFINEVGIMGKIHHINVVRLLGFCAEGLHRALVYNFFPNGSLQSFIFPPEDKDHFLGWEKLQHIVLGIAKGIEYLHQGCNHPIIHFDINPHNVLLDDNFTPKISDFGLAKLCSKNPSLVSMTAARGTLGYIAPEVFSRNFGNVSYKSDIYSYGMLLLEMVGGRKNVDMSSPEDFHVLYPDWIHNLVDGDVHIDVEDEDDFKIAKKLAIIGLWCIQWQPGNRPSIKSVIHMLETQEENQIAVPPNPFHSATSTTVKGPISTRRPLHLEVIEE</sequence>
<evidence type="ECO:0000256" key="8">
    <source>
        <dbReference type="ARBA" id="ARBA00022741"/>
    </source>
</evidence>
<feature type="domain" description="Protein kinase" evidence="20">
    <location>
        <begin position="326"/>
        <end position="611"/>
    </location>
</feature>
<dbReference type="GO" id="GO:0004674">
    <property type="term" value="F:protein serine/threonine kinase activity"/>
    <property type="evidence" value="ECO:0007669"/>
    <property type="project" value="UniProtKB-KW"/>
</dbReference>
<evidence type="ECO:0000256" key="18">
    <source>
        <dbReference type="PROSITE-ProRule" id="PRU10141"/>
    </source>
</evidence>
<dbReference type="GO" id="GO:0030247">
    <property type="term" value="F:polysaccharide binding"/>
    <property type="evidence" value="ECO:0007669"/>
    <property type="project" value="InterPro"/>
</dbReference>
<dbReference type="EC" id="2.7.11.1" evidence="2"/>
<keyword evidence="7" id="KW-0732">Signal</keyword>
<dbReference type="EMBL" id="AP015036">
    <property type="protein sequence ID" value="BAT82139.1"/>
    <property type="molecule type" value="Genomic_DNA"/>
</dbReference>
<dbReference type="Proteomes" id="UP000291084">
    <property type="component" value="Chromosome 3"/>
</dbReference>
<keyword evidence="6 19" id="KW-0812">Transmembrane</keyword>
<dbReference type="InterPro" id="IPR011009">
    <property type="entry name" value="Kinase-like_dom_sf"/>
</dbReference>
<keyword evidence="12 19" id="KW-0472">Membrane</keyword>
<dbReference type="InterPro" id="IPR000719">
    <property type="entry name" value="Prot_kinase_dom"/>
</dbReference>
<keyword evidence="13" id="KW-1015">Disulfide bond</keyword>
<evidence type="ECO:0000256" key="2">
    <source>
        <dbReference type="ARBA" id="ARBA00012513"/>
    </source>
</evidence>
<keyword evidence="14" id="KW-0675">Receptor</keyword>
<feature type="binding site" evidence="18">
    <location>
        <position position="354"/>
    </location>
    <ligand>
        <name>ATP</name>
        <dbReference type="ChEBI" id="CHEBI:30616"/>
    </ligand>
</feature>
<evidence type="ECO:0000256" key="12">
    <source>
        <dbReference type="ARBA" id="ARBA00023136"/>
    </source>
</evidence>
<evidence type="ECO:0000256" key="11">
    <source>
        <dbReference type="ARBA" id="ARBA00022989"/>
    </source>
</evidence>
<evidence type="ECO:0000256" key="17">
    <source>
        <dbReference type="ARBA" id="ARBA00048679"/>
    </source>
</evidence>
<dbReference type="GO" id="GO:0016020">
    <property type="term" value="C:membrane"/>
    <property type="evidence" value="ECO:0007669"/>
    <property type="project" value="UniProtKB-SubCell"/>
</dbReference>
<evidence type="ECO:0000256" key="4">
    <source>
        <dbReference type="ARBA" id="ARBA00022536"/>
    </source>
</evidence>
<dbReference type="GO" id="GO:0005524">
    <property type="term" value="F:ATP binding"/>
    <property type="evidence" value="ECO:0007669"/>
    <property type="project" value="UniProtKB-UniRule"/>
</dbReference>
<evidence type="ECO:0000256" key="14">
    <source>
        <dbReference type="ARBA" id="ARBA00023170"/>
    </source>
</evidence>
<evidence type="ECO:0000313" key="22">
    <source>
        <dbReference type="Proteomes" id="UP000291084"/>
    </source>
</evidence>
<keyword evidence="8 18" id="KW-0547">Nucleotide-binding</keyword>
<dbReference type="Gene3D" id="1.10.510.10">
    <property type="entry name" value="Transferase(Phosphotransferase) domain 1"/>
    <property type="match status" value="1"/>
</dbReference>
<evidence type="ECO:0000256" key="5">
    <source>
        <dbReference type="ARBA" id="ARBA00022679"/>
    </source>
</evidence>
<dbReference type="AlphaFoldDB" id="A0A0S3RNJ7"/>
<keyword evidence="22" id="KW-1185">Reference proteome</keyword>
<keyword evidence="11 19" id="KW-1133">Transmembrane helix</keyword>
<comment type="catalytic activity">
    <reaction evidence="16">
        <text>L-threonyl-[protein] + ATP = O-phospho-L-threonyl-[protein] + ADP + H(+)</text>
        <dbReference type="Rhea" id="RHEA:46608"/>
        <dbReference type="Rhea" id="RHEA-COMP:11060"/>
        <dbReference type="Rhea" id="RHEA-COMP:11605"/>
        <dbReference type="ChEBI" id="CHEBI:15378"/>
        <dbReference type="ChEBI" id="CHEBI:30013"/>
        <dbReference type="ChEBI" id="CHEBI:30616"/>
        <dbReference type="ChEBI" id="CHEBI:61977"/>
        <dbReference type="ChEBI" id="CHEBI:456216"/>
        <dbReference type="EC" id="2.7.11.1"/>
    </reaction>
</comment>
<keyword evidence="15" id="KW-0325">Glycoprotein</keyword>
<comment type="subcellular location">
    <subcellularLocation>
        <location evidence="1">Membrane</location>
        <topology evidence="1">Single-pass type I membrane protein</topology>
    </subcellularLocation>
</comment>
<evidence type="ECO:0000256" key="1">
    <source>
        <dbReference type="ARBA" id="ARBA00004479"/>
    </source>
</evidence>
<comment type="catalytic activity">
    <reaction evidence="17">
        <text>L-seryl-[protein] + ATP = O-phospho-L-seryl-[protein] + ADP + H(+)</text>
        <dbReference type="Rhea" id="RHEA:17989"/>
        <dbReference type="Rhea" id="RHEA-COMP:9863"/>
        <dbReference type="Rhea" id="RHEA-COMP:11604"/>
        <dbReference type="ChEBI" id="CHEBI:15378"/>
        <dbReference type="ChEBI" id="CHEBI:29999"/>
        <dbReference type="ChEBI" id="CHEBI:30616"/>
        <dbReference type="ChEBI" id="CHEBI:83421"/>
        <dbReference type="ChEBI" id="CHEBI:456216"/>
        <dbReference type="EC" id="2.7.11.1"/>
    </reaction>
</comment>
<dbReference type="Gene3D" id="3.30.200.20">
    <property type="entry name" value="Phosphorylase Kinase, domain 1"/>
    <property type="match status" value="1"/>
</dbReference>
<evidence type="ECO:0000256" key="16">
    <source>
        <dbReference type="ARBA" id="ARBA00047899"/>
    </source>
</evidence>
<dbReference type="PROSITE" id="PS50011">
    <property type="entry name" value="PROTEIN_KINASE_DOM"/>
    <property type="match status" value="1"/>
</dbReference>
<evidence type="ECO:0000256" key="10">
    <source>
        <dbReference type="ARBA" id="ARBA00022840"/>
    </source>
</evidence>
<dbReference type="InterPro" id="IPR045874">
    <property type="entry name" value="LRK10/LRL21-25-like"/>
</dbReference>
<dbReference type="Pfam" id="PF07714">
    <property type="entry name" value="PK_Tyr_Ser-Thr"/>
    <property type="match status" value="1"/>
</dbReference>
<evidence type="ECO:0000256" key="9">
    <source>
        <dbReference type="ARBA" id="ARBA00022777"/>
    </source>
</evidence>
<accession>A0A0S3RNJ7</accession>
<proteinExistence type="predicted"/>
<name>A0A0S3RNJ7_PHAAN</name>
<dbReference type="InterPro" id="IPR017441">
    <property type="entry name" value="Protein_kinase_ATP_BS"/>
</dbReference>
<reference evidence="21 22" key="1">
    <citation type="journal article" date="2015" name="Sci. Rep.">
        <title>The power of single molecule real-time sequencing technology in the de novo assembly of a eukaryotic genome.</title>
        <authorList>
            <person name="Sakai H."/>
            <person name="Naito K."/>
            <person name="Ogiso-Tanaka E."/>
            <person name="Takahashi Y."/>
            <person name="Iseki K."/>
            <person name="Muto C."/>
            <person name="Satou K."/>
            <person name="Teruya K."/>
            <person name="Shiroma A."/>
            <person name="Shimoji M."/>
            <person name="Hirano T."/>
            <person name="Itoh T."/>
            <person name="Kaga A."/>
            <person name="Tomooka N."/>
        </authorList>
    </citation>
    <scope>NUCLEOTIDE SEQUENCE [LARGE SCALE GENOMIC DNA]</scope>
    <source>
        <strain evidence="22">cv. Shumari</strain>
    </source>
</reference>
<dbReference type="Pfam" id="PF13947">
    <property type="entry name" value="GUB_WAK_bind"/>
    <property type="match status" value="1"/>
</dbReference>
<dbReference type="OrthoDB" id="547665at2759"/>
<feature type="transmembrane region" description="Helical" evidence="19">
    <location>
        <begin position="267"/>
        <end position="291"/>
    </location>
</feature>
<evidence type="ECO:0000256" key="19">
    <source>
        <dbReference type="SAM" id="Phobius"/>
    </source>
</evidence>
<keyword evidence="10 18" id="KW-0067">ATP-binding</keyword>
<dbReference type="PROSITE" id="PS00107">
    <property type="entry name" value="PROTEIN_KINASE_ATP"/>
    <property type="match status" value="1"/>
</dbReference>
<keyword evidence="4" id="KW-0245">EGF-like domain</keyword>
<dbReference type="InterPro" id="IPR025287">
    <property type="entry name" value="WAK_GUB"/>
</dbReference>
<evidence type="ECO:0000256" key="15">
    <source>
        <dbReference type="ARBA" id="ARBA00023180"/>
    </source>
</evidence>
<evidence type="ECO:0000256" key="13">
    <source>
        <dbReference type="ARBA" id="ARBA00023157"/>
    </source>
</evidence>
<dbReference type="FunFam" id="1.10.510.10:FF:000590">
    <property type="entry name" value="PR5-like receptor kinase"/>
    <property type="match status" value="1"/>
</dbReference>
<dbReference type="InterPro" id="IPR001245">
    <property type="entry name" value="Ser-Thr/Tyr_kinase_cat_dom"/>
</dbReference>
<dbReference type="SUPFAM" id="SSF56112">
    <property type="entry name" value="Protein kinase-like (PK-like)"/>
    <property type="match status" value="1"/>
</dbReference>
<keyword evidence="5" id="KW-0808">Transferase</keyword>
<gene>
    <name evidence="21" type="primary">Vigan.03G210300</name>
    <name evidence="21" type="ORF">VIGAN_03210300</name>
</gene>
<keyword evidence="9" id="KW-0418">Kinase</keyword>
<protein>
    <recommendedName>
        <fullName evidence="2">non-specific serine/threonine protein kinase</fullName>
        <ecNumber evidence="2">2.7.11.1</ecNumber>
    </recommendedName>
</protein>
<evidence type="ECO:0000256" key="7">
    <source>
        <dbReference type="ARBA" id="ARBA00022729"/>
    </source>
</evidence>
<dbReference type="FunFam" id="3.30.200.20:FF:000059">
    <property type="entry name" value="S-receptor-like serine/threonine-protein kinase"/>
    <property type="match status" value="1"/>
</dbReference>
<evidence type="ECO:0000313" key="21">
    <source>
        <dbReference type="EMBL" id="BAT82139.1"/>
    </source>
</evidence>
<evidence type="ECO:0000259" key="20">
    <source>
        <dbReference type="PROSITE" id="PS50011"/>
    </source>
</evidence>
<evidence type="ECO:0000256" key="3">
    <source>
        <dbReference type="ARBA" id="ARBA00022527"/>
    </source>
</evidence>
<organism evidence="21 22">
    <name type="scientific">Vigna angularis var. angularis</name>
    <dbReference type="NCBI Taxonomy" id="157739"/>
    <lineage>
        <taxon>Eukaryota</taxon>
        <taxon>Viridiplantae</taxon>
        <taxon>Streptophyta</taxon>
        <taxon>Embryophyta</taxon>
        <taxon>Tracheophyta</taxon>
        <taxon>Spermatophyta</taxon>
        <taxon>Magnoliopsida</taxon>
        <taxon>eudicotyledons</taxon>
        <taxon>Gunneridae</taxon>
        <taxon>Pentapetalae</taxon>
        <taxon>rosids</taxon>
        <taxon>fabids</taxon>
        <taxon>Fabales</taxon>
        <taxon>Fabaceae</taxon>
        <taxon>Papilionoideae</taxon>
        <taxon>50 kb inversion clade</taxon>
        <taxon>NPAAA clade</taxon>
        <taxon>indigoferoid/millettioid clade</taxon>
        <taxon>Phaseoleae</taxon>
        <taxon>Vigna</taxon>
    </lineage>
</organism>
<keyword evidence="3" id="KW-0723">Serine/threonine-protein kinase</keyword>
<dbReference type="PANTHER" id="PTHR27009">
    <property type="entry name" value="RUST RESISTANCE KINASE LR10-RELATED"/>
    <property type="match status" value="1"/>
</dbReference>
<evidence type="ECO:0000256" key="6">
    <source>
        <dbReference type="ARBA" id="ARBA00022692"/>
    </source>
</evidence>